<protein>
    <submittedName>
        <fullName evidence="2">Uncharacterized protein</fullName>
    </submittedName>
</protein>
<dbReference type="EMBL" id="JAHLQT010026473">
    <property type="protein sequence ID" value="KAG7163376.1"/>
    <property type="molecule type" value="Genomic_DNA"/>
</dbReference>
<evidence type="ECO:0000313" key="3">
    <source>
        <dbReference type="Proteomes" id="UP000747542"/>
    </source>
</evidence>
<comment type="caution">
    <text evidence="2">The sequence shown here is derived from an EMBL/GenBank/DDBJ whole genome shotgun (WGS) entry which is preliminary data.</text>
</comment>
<evidence type="ECO:0000256" key="1">
    <source>
        <dbReference type="SAM" id="MobiDB-lite"/>
    </source>
</evidence>
<reference evidence="2" key="1">
    <citation type="journal article" date="2021" name="Sci. Adv.">
        <title>The American lobster genome reveals insights on longevity, neural, and immune adaptations.</title>
        <authorList>
            <person name="Polinski J.M."/>
            <person name="Zimin A.V."/>
            <person name="Clark K.F."/>
            <person name="Kohn A.B."/>
            <person name="Sadowski N."/>
            <person name="Timp W."/>
            <person name="Ptitsyn A."/>
            <person name="Khanna P."/>
            <person name="Romanova D.Y."/>
            <person name="Williams P."/>
            <person name="Greenwood S.J."/>
            <person name="Moroz L.L."/>
            <person name="Walt D.R."/>
            <person name="Bodnar A.G."/>
        </authorList>
    </citation>
    <scope>NUCLEOTIDE SEQUENCE</scope>
    <source>
        <strain evidence="2">GMGI-L3</strain>
    </source>
</reference>
<name>A0A8J5JW17_HOMAM</name>
<dbReference type="AlphaFoldDB" id="A0A8J5JW17"/>
<keyword evidence="3" id="KW-1185">Reference proteome</keyword>
<accession>A0A8J5JW17</accession>
<evidence type="ECO:0000313" key="2">
    <source>
        <dbReference type="EMBL" id="KAG7163376.1"/>
    </source>
</evidence>
<dbReference type="Proteomes" id="UP000747542">
    <property type="component" value="Unassembled WGS sequence"/>
</dbReference>
<proteinExistence type="predicted"/>
<gene>
    <name evidence="2" type="ORF">Hamer_G004513</name>
</gene>
<organism evidence="2 3">
    <name type="scientific">Homarus americanus</name>
    <name type="common">American lobster</name>
    <dbReference type="NCBI Taxonomy" id="6706"/>
    <lineage>
        <taxon>Eukaryota</taxon>
        <taxon>Metazoa</taxon>
        <taxon>Ecdysozoa</taxon>
        <taxon>Arthropoda</taxon>
        <taxon>Crustacea</taxon>
        <taxon>Multicrustacea</taxon>
        <taxon>Malacostraca</taxon>
        <taxon>Eumalacostraca</taxon>
        <taxon>Eucarida</taxon>
        <taxon>Decapoda</taxon>
        <taxon>Pleocyemata</taxon>
        <taxon>Astacidea</taxon>
        <taxon>Nephropoidea</taxon>
        <taxon>Nephropidae</taxon>
        <taxon>Homarus</taxon>
    </lineage>
</organism>
<feature type="region of interest" description="Disordered" evidence="1">
    <location>
        <begin position="1"/>
        <end position="26"/>
    </location>
</feature>
<sequence>MNGESSCGMSGEAAVAVRSGEQNKNAPTVLTPDFYLARAQCKHHSHQSMSSASPLCQLIEEEAEVWIIYIVIPVILMRKTLKSHYLNHRNTRQNLSLKPQVNL</sequence>